<keyword evidence="1 5" id="KW-0597">Phosphoprotein</keyword>
<dbReference type="Gene3D" id="3.40.50.2300">
    <property type="match status" value="1"/>
</dbReference>
<feature type="domain" description="Response regulatory" evidence="7">
    <location>
        <begin position="3"/>
        <end position="119"/>
    </location>
</feature>
<dbReference type="PANTHER" id="PTHR43214:SF41">
    <property type="entry name" value="NITRATE_NITRITE RESPONSE REGULATOR PROTEIN NARP"/>
    <property type="match status" value="1"/>
</dbReference>
<dbReference type="EMBL" id="JAASQL010000001">
    <property type="protein sequence ID" value="NIJ44175.1"/>
    <property type="molecule type" value="Genomic_DNA"/>
</dbReference>
<dbReference type="SMART" id="SM00448">
    <property type="entry name" value="REC"/>
    <property type="match status" value="1"/>
</dbReference>
<dbReference type="PRINTS" id="PR00038">
    <property type="entry name" value="HTHLUXR"/>
</dbReference>
<protein>
    <submittedName>
        <fullName evidence="8">Two-component system response regulator NreC</fullName>
    </submittedName>
</protein>
<dbReference type="SUPFAM" id="SSF52172">
    <property type="entry name" value="CheY-like"/>
    <property type="match status" value="1"/>
</dbReference>
<keyword evidence="3" id="KW-0238">DNA-binding</keyword>
<dbReference type="Proteomes" id="UP000745859">
    <property type="component" value="Unassembled WGS sequence"/>
</dbReference>
<dbReference type="CDD" id="cd06170">
    <property type="entry name" value="LuxR_C_like"/>
    <property type="match status" value="1"/>
</dbReference>
<feature type="modified residue" description="4-aspartylphosphate" evidence="5">
    <location>
        <position position="54"/>
    </location>
</feature>
<proteinExistence type="predicted"/>
<dbReference type="RefSeq" id="WP_167183700.1">
    <property type="nucleotide sequence ID" value="NZ_JAASQL010000001.1"/>
</dbReference>
<dbReference type="InterPro" id="IPR016032">
    <property type="entry name" value="Sig_transdc_resp-reg_C-effctor"/>
</dbReference>
<evidence type="ECO:0000256" key="5">
    <source>
        <dbReference type="PROSITE-ProRule" id="PRU00169"/>
    </source>
</evidence>
<gene>
    <name evidence="8" type="ORF">FHR24_000614</name>
</gene>
<name>A0ABX0U5Q3_9FLAO</name>
<dbReference type="InterPro" id="IPR000792">
    <property type="entry name" value="Tscrpt_reg_LuxR_C"/>
</dbReference>
<dbReference type="Pfam" id="PF00196">
    <property type="entry name" value="GerE"/>
    <property type="match status" value="1"/>
</dbReference>
<dbReference type="SMART" id="SM00421">
    <property type="entry name" value="HTH_LUXR"/>
    <property type="match status" value="1"/>
</dbReference>
<keyword evidence="2" id="KW-0805">Transcription regulation</keyword>
<dbReference type="InterPro" id="IPR011006">
    <property type="entry name" value="CheY-like_superfamily"/>
</dbReference>
<dbReference type="PROSITE" id="PS50110">
    <property type="entry name" value="RESPONSE_REGULATORY"/>
    <property type="match status" value="1"/>
</dbReference>
<dbReference type="PANTHER" id="PTHR43214">
    <property type="entry name" value="TWO-COMPONENT RESPONSE REGULATOR"/>
    <property type="match status" value="1"/>
</dbReference>
<evidence type="ECO:0000259" key="7">
    <source>
        <dbReference type="PROSITE" id="PS50110"/>
    </source>
</evidence>
<dbReference type="InterPro" id="IPR001789">
    <property type="entry name" value="Sig_transdc_resp-reg_receiver"/>
</dbReference>
<evidence type="ECO:0000256" key="2">
    <source>
        <dbReference type="ARBA" id="ARBA00023015"/>
    </source>
</evidence>
<accession>A0ABX0U5Q3</accession>
<dbReference type="PROSITE" id="PS50043">
    <property type="entry name" value="HTH_LUXR_2"/>
    <property type="match status" value="1"/>
</dbReference>
<dbReference type="InterPro" id="IPR058245">
    <property type="entry name" value="NreC/VraR/RcsB-like_REC"/>
</dbReference>
<feature type="domain" description="HTH luxR-type" evidence="6">
    <location>
        <begin position="146"/>
        <end position="211"/>
    </location>
</feature>
<evidence type="ECO:0000256" key="4">
    <source>
        <dbReference type="ARBA" id="ARBA00023163"/>
    </source>
</evidence>
<comment type="caution">
    <text evidence="8">The sequence shown here is derived from an EMBL/GenBank/DDBJ whole genome shotgun (WGS) entry which is preliminary data.</text>
</comment>
<keyword evidence="4" id="KW-0804">Transcription</keyword>
<sequence length="213" mass="24019">MIKVLVADDHPLMAQGIKNSLHTATNLQVVGVVANGKEAIDFIEQNNVDVLLLDIEMPKMNGIDCAKYILKNKLPAQIIMLSMYQEKSIIKMLFELGVHGYLLKTSTSSVLIDVITEVSCGERIFDQNLSNQKTPESEVLYKANQNKLILQDLSKRELEVLKELSKGLTNKEVGEVLFISPRTVDTHRTNLMKKLKVHNVAGLIRFTYEMDLH</sequence>
<evidence type="ECO:0000256" key="3">
    <source>
        <dbReference type="ARBA" id="ARBA00023125"/>
    </source>
</evidence>
<evidence type="ECO:0000256" key="1">
    <source>
        <dbReference type="ARBA" id="ARBA00022553"/>
    </source>
</evidence>
<evidence type="ECO:0000313" key="9">
    <source>
        <dbReference type="Proteomes" id="UP000745859"/>
    </source>
</evidence>
<dbReference type="PROSITE" id="PS00622">
    <property type="entry name" value="HTH_LUXR_1"/>
    <property type="match status" value="1"/>
</dbReference>
<dbReference type="SUPFAM" id="SSF46894">
    <property type="entry name" value="C-terminal effector domain of the bipartite response regulators"/>
    <property type="match status" value="1"/>
</dbReference>
<evidence type="ECO:0000313" key="8">
    <source>
        <dbReference type="EMBL" id="NIJ44175.1"/>
    </source>
</evidence>
<dbReference type="InterPro" id="IPR039420">
    <property type="entry name" value="WalR-like"/>
</dbReference>
<reference evidence="8 9" key="1">
    <citation type="submission" date="2020-03" db="EMBL/GenBank/DDBJ databases">
        <title>Genomic Encyclopedia of Type Strains, Phase IV (KMG-IV): sequencing the most valuable type-strain genomes for metagenomic binning, comparative biology and taxonomic classification.</title>
        <authorList>
            <person name="Goeker M."/>
        </authorList>
    </citation>
    <scope>NUCLEOTIDE SEQUENCE [LARGE SCALE GENOMIC DNA]</scope>
    <source>
        <strain evidence="8 9">DSM 101599</strain>
    </source>
</reference>
<dbReference type="Pfam" id="PF00072">
    <property type="entry name" value="Response_reg"/>
    <property type="match status" value="1"/>
</dbReference>
<dbReference type="CDD" id="cd17535">
    <property type="entry name" value="REC_NarL-like"/>
    <property type="match status" value="1"/>
</dbReference>
<keyword evidence="9" id="KW-1185">Reference proteome</keyword>
<organism evidence="8 9">
    <name type="scientific">Wenyingzhuangia heitensis</name>
    <dbReference type="NCBI Taxonomy" id="1487859"/>
    <lineage>
        <taxon>Bacteria</taxon>
        <taxon>Pseudomonadati</taxon>
        <taxon>Bacteroidota</taxon>
        <taxon>Flavobacteriia</taxon>
        <taxon>Flavobacteriales</taxon>
        <taxon>Flavobacteriaceae</taxon>
        <taxon>Wenyingzhuangia</taxon>
    </lineage>
</organism>
<evidence type="ECO:0000259" key="6">
    <source>
        <dbReference type="PROSITE" id="PS50043"/>
    </source>
</evidence>